<feature type="domain" description="Calcineurin-like phosphoesterase" evidence="1">
    <location>
        <begin position="6"/>
        <end position="244"/>
    </location>
</feature>
<proteinExistence type="predicted"/>
<dbReference type="PANTHER" id="PTHR37844:SF2">
    <property type="entry name" value="SER_THR PROTEIN PHOSPHATASE SUPERFAMILY (AFU_ORTHOLOGUE AFUA_1G14840)"/>
    <property type="match status" value="1"/>
</dbReference>
<evidence type="ECO:0000313" key="3">
    <source>
        <dbReference type="Proteomes" id="UP001295740"/>
    </source>
</evidence>
<comment type="caution">
    <text evidence="2">The sequence shown here is derived from an EMBL/GenBank/DDBJ whole genome shotgun (WGS) entry which is preliminary data.</text>
</comment>
<dbReference type="PANTHER" id="PTHR37844">
    <property type="entry name" value="SER/THR PROTEIN PHOSPHATASE SUPERFAMILY (AFU_ORTHOLOGUE AFUA_1G14840)"/>
    <property type="match status" value="1"/>
</dbReference>
<evidence type="ECO:0000259" key="1">
    <source>
        <dbReference type="Pfam" id="PF00149"/>
    </source>
</evidence>
<dbReference type="SUPFAM" id="SSF56300">
    <property type="entry name" value="Metallo-dependent phosphatases"/>
    <property type="match status" value="1"/>
</dbReference>
<accession>A0AAI8VJX2</accession>
<dbReference type="InterPro" id="IPR004843">
    <property type="entry name" value="Calcineurin-like_PHP"/>
</dbReference>
<dbReference type="Gene3D" id="3.60.21.10">
    <property type="match status" value="1"/>
</dbReference>
<dbReference type="InterPro" id="IPR029052">
    <property type="entry name" value="Metallo-depent_PP-like"/>
</dbReference>
<evidence type="ECO:0000313" key="2">
    <source>
        <dbReference type="EMBL" id="CAJ2506274.1"/>
    </source>
</evidence>
<dbReference type="AlphaFoldDB" id="A0AAI8VJX2"/>
<dbReference type="Pfam" id="PF00149">
    <property type="entry name" value="Metallophos"/>
    <property type="match status" value="1"/>
</dbReference>
<sequence>MVAIQVLSDLHLENPKAYDIFDIPANAPYLALLGDIGYASKHQAEYLEFLRLQLAQFQVVFLVLGNHEPWHSDWDSARKLMREFEQMIRLERESRPGAKNGVEQQGLGEFVLLDRTRYDLPERGAGGEAITILGCTLFSHVPAASSEAVSFGVNDFYHIDGWTVEQHSARFATELAWLNEQVAALRGEGRKAVVLTHYSPTMDDRAVDPRHRSSPIQTGFATDLKDQLCWTSEVVKVWAFGHTHFNCDFVDEKSRKRVMANQRGYYFGQSDAVEIGKVIEL</sequence>
<gene>
    <name evidence="2" type="ORF">KHLLAP_LOCUS6742</name>
</gene>
<keyword evidence="3" id="KW-1185">Reference proteome</keyword>
<protein>
    <submittedName>
        <fullName evidence="2">Uu.00g004040.m01.CDS01</fullName>
    </submittedName>
</protein>
<organism evidence="2 3">
    <name type="scientific">Anthostomella pinea</name>
    <dbReference type="NCBI Taxonomy" id="933095"/>
    <lineage>
        <taxon>Eukaryota</taxon>
        <taxon>Fungi</taxon>
        <taxon>Dikarya</taxon>
        <taxon>Ascomycota</taxon>
        <taxon>Pezizomycotina</taxon>
        <taxon>Sordariomycetes</taxon>
        <taxon>Xylariomycetidae</taxon>
        <taxon>Xylariales</taxon>
        <taxon>Xylariaceae</taxon>
        <taxon>Anthostomella</taxon>
    </lineage>
</organism>
<dbReference type="EMBL" id="CAUWAG010000008">
    <property type="protein sequence ID" value="CAJ2506274.1"/>
    <property type="molecule type" value="Genomic_DNA"/>
</dbReference>
<dbReference type="GO" id="GO:0016787">
    <property type="term" value="F:hydrolase activity"/>
    <property type="evidence" value="ECO:0007669"/>
    <property type="project" value="InterPro"/>
</dbReference>
<name>A0AAI8VJX2_9PEZI</name>
<reference evidence="2" key="1">
    <citation type="submission" date="2023-10" db="EMBL/GenBank/DDBJ databases">
        <authorList>
            <person name="Hackl T."/>
        </authorList>
    </citation>
    <scope>NUCLEOTIDE SEQUENCE</scope>
</reference>
<dbReference type="Proteomes" id="UP001295740">
    <property type="component" value="Unassembled WGS sequence"/>
</dbReference>